<organism evidence="8 9">
    <name type="scientific">Candidatus Aphodousia faecigallinarum</name>
    <dbReference type="NCBI Taxonomy" id="2840677"/>
    <lineage>
        <taxon>Bacteria</taxon>
        <taxon>Pseudomonadati</taxon>
        <taxon>Pseudomonadota</taxon>
        <taxon>Betaproteobacteria</taxon>
        <taxon>Burkholderiales</taxon>
        <taxon>Sutterellaceae</taxon>
        <taxon>Sutterellaceae incertae sedis</taxon>
        <taxon>Candidatus Aphodousia</taxon>
    </lineage>
</organism>
<dbReference type="Pfam" id="PF01914">
    <property type="entry name" value="MarC"/>
    <property type="match status" value="1"/>
</dbReference>
<reference evidence="8" key="1">
    <citation type="submission" date="2020-10" db="EMBL/GenBank/DDBJ databases">
        <authorList>
            <person name="Gilroy R."/>
        </authorList>
    </citation>
    <scope>NUCLEOTIDE SEQUENCE</scope>
    <source>
        <strain evidence="8">7463</strain>
    </source>
</reference>
<feature type="transmembrane region" description="Helical" evidence="7">
    <location>
        <begin position="41"/>
        <end position="59"/>
    </location>
</feature>
<evidence type="ECO:0000256" key="6">
    <source>
        <dbReference type="ARBA" id="ARBA00023136"/>
    </source>
</evidence>
<comment type="caution">
    <text evidence="8">The sequence shown here is derived from an EMBL/GenBank/DDBJ whole genome shotgun (WGS) entry which is preliminary data.</text>
</comment>
<evidence type="ECO:0000256" key="4">
    <source>
        <dbReference type="ARBA" id="ARBA00022692"/>
    </source>
</evidence>
<dbReference type="GO" id="GO:0005886">
    <property type="term" value="C:plasma membrane"/>
    <property type="evidence" value="ECO:0007669"/>
    <property type="project" value="UniProtKB-SubCell"/>
</dbReference>
<evidence type="ECO:0000256" key="7">
    <source>
        <dbReference type="RuleBase" id="RU362048"/>
    </source>
</evidence>
<evidence type="ECO:0000256" key="1">
    <source>
        <dbReference type="ARBA" id="ARBA00004651"/>
    </source>
</evidence>
<evidence type="ECO:0000256" key="3">
    <source>
        <dbReference type="ARBA" id="ARBA00022475"/>
    </source>
</evidence>
<gene>
    <name evidence="8" type="ORF">IAC56_03785</name>
</gene>
<evidence type="ECO:0000313" key="9">
    <source>
        <dbReference type="Proteomes" id="UP000824083"/>
    </source>
</evidence>
<reference evidence="8" key="2">
    <citation type="journal article" date="2021" name="PeerJ">
        <title>Extensive microbial diversity within the chicken gut microbiome revealed by metagenomics and culture.</title>
        <authorList>
            <person name="Gilroy R."/>
            <person name="Ravi A."/>
            <person name="Getino M."/>
            <person name="Pursley I."/>
            <person name="Horton D.L."/>
            <person name="Alikhan N.F."/>
            <person name="Baker D."/>
            <person name="Gharbi K."/>
            <person name="Hall N."/>
            <person name="Watson M."/>
            <person name="Adriaenssens E.M."/>
            <person name="Foster-Nyarko E."/>
            <person name="Jarju S."/>
            <person name="Secka A."/>
            <person name="Antonio M."/>
            <person name="Oren A."/>
            <person name="Chaudhuri R.R."/>
            <person name="La Ragione R."/>
            <person name="Hildebrand F."/>
            <person name="Pallen M.J."/>
        </authorList>
    </citation>
    <scope>NUCLEOTIDE SEQUENCE</scope>
    <source>
        <strain evidence="8">7463</strain>
    </source>
</reference>
<keyword evidence="4 7" id="KW-0812">Transmembrane</keyword>
<feature type="transmembrane region" description="Helical" evidence="7">
    <location>
        <begin position="106"/>
        <end position="129"/>
    </location>
</feature>
<protein>
    <recommendedName>
        <fullName evidence="7">UPF0056 membrane protein</fullName>
    </recommendedName>
</protein>
<evidence type="ECO:0000313" key="8">
    <source>
        <dbReference type="EMBL" id="HIU37378.1"/>
    </source>
</evidence>
<feature type="transmembrane region" description="Helical" evidence="7">
    <location>
        <begin position="6"/>
        <end position="29"/>
    </location>
</feature>
<proteinExistence type="inferred from homology"/>
<dbReference type="PANTHER" id="PTHR33508:SF10">
    <property type="entry name" value="UPF0056 INNER MEMBRANE PROTEIN YHGN"/>
    <property type="match status" value="1"/>
</dbReference>
<evidence type="ECO:0000256" key="2">
    <source>
        <dbReference type="ARBA" id="ARBA00009784"/>
    </source>
</evidence>
<feature type="transmembrane region" description="Helical" evidence="7">
    <location>
        <begin position="65"/>
        <end position="86"/>
    </location>
</feature>
<evidence type="ECO:0000256" key="5">
    <source>
        <dbReference type="ARBA" id="ARBA00022989"/>
    </source>
</evidence>
<sequence length="203" mass="21547">MEHSFISALLLMFLMADPLGNIPIFISSLKSVPKQRRSRVVVRECFIAALILGVFAFGGKAFLDALGLSQAALSIGGGLIVLLMAIRMVFPSKEGVFGESPGGEPFIVPLAVPAIAGPSTLATILLLVGSDPDRIPEWLLVVFLTCAISAVILVFAERVQAIVGERTTAAFERLMGLILATMAVQMFLTGTTQFIQTTLKGAI</sequence>
<feature type="transmembrane region" description="Helical" evidence="7">
    <location>
        <begin position="177"/>
        <end position="195"/>
    </location>
</feature>
<dbReference type="AlphaFoldDB" id="A0A9D1LE79"/>
<keyword evidence="5 7" id="KW-1133">Transmembrane helix</keyword>
<keyword evidence="6 7" id="KW-0472">Membrane</keyword>
<name>A0A9D1LE79_9BURK</name>
<comment type="similarity">
    <text evidence="2 7">Belongs to the UPF0056 (MarC) family.</text>
</comment>
<dbReference type="PANTHER" id="PTHR33508">
    <property type="entry name" value="UPF0056 MEMBRANE PROTEIN YHCE"/>
    <property type="match status" value="1"/>
</dbReference>
<feature type="transmembrane region" description="Helical" evidence="7">
    <location>
        <begin position="135"/>
        <end position="156"/>
    </location>
</feature>
<comment type="subcellular location">
    <subcellularLocation>
        <location evidence="1 7">Cell membrane</location>
        <topology evidence="1 7">Multi-pass membrane protein</topology>
    </subcellularLocation>
</comment>
<keyword evidence="3" id="KW-1003">Cell membrane</keyword>
<dbReference type="Proteomes" id="UP000824083">
    <property type="component" value="Unassembled WGS sequence"/>
</dbReference>
<dbReference type="InterPro" id="IPR002771">
    <property type="entry name" value="Multi_antbiot-R_MarC"/>
</dbReference>
<dbReference type="EMBL" id="DVMY01000064">
    <property type="protein sequence ID" value="HIU37378.1"/>
    <property type="molecule type" value="Genomic_DNA"/>
</dbReference>
<accession>A0A9D1LE79</accession>